<dbReference type="Gene3D" id="2.60.40.10">
    <property type="entry name" value="Immunoglobulins"/>
    <property type="match status" value="2"/>
</dbReference>
<accession>A0A3B1C385</accession>
<dbReference type="Pfam" id="PF22352">
    <property type="entry name" value="K319L-like_PKD"/>
    <property type="match status" value="2"/>
</dbReference>
<dbReference type="SUPFAM" id="SSF49299">
    <property type="entry name" value="PKD domain"/>
    <property type="match status" value="2"/>
</dbReference>
<feature type="domain" description="PKD/Chitinase" evidence="1">
    <location>
        <begin position="49"/>
        <end position="137"/>
    </location>
</feature>
<proteinExistence type="predicted"/>
<dbReference type="SMART" id="SM00089">
    <property type="entry name" value="PKD"/>
    <property type="match status" value="2"/>
</dbReference>
<dbReference type="InterPro" id="IPR013783">
    <property type="entry name" value="Ig-like_fold"/>
</dbReference>
<sequence>MSKHSIKLRIYILPVILATFILSCGFDQTVSDAVSNTINPPKKDVIPKALIANGSRTVSVNASVTLDGTPSFDPQQEKITHAWTLVAPNGSSAAIGSATATVTSFITDKGGFYTVTLQVTNESGEASEIKTIVIDAVGAGSNHPPVAMAGADASVTIATTGVALLDGSASYDADGDTLSYQWLLLGAPSAATGSPGSSTYQLFESKSDTAQLYPYIAGIYTLQLTVSDGIDQDQDQVVITAE</sequence>
<dbReference type="AlphaFoldDB" id="A0A3B1C385"/>
<reference evidence="2" key="1">
    <citation type="submission" date="2018-06" db="EMBL/GenBank/DDBJ databases">
        <authorList>
            <person name="Zhirakovskaya E."/>
        </authorList>
    </citation>
    <scope>NUCLEOTIDE SEQUENCE</scope>
</reference>
<evidence type="ECO:0000313" key="2">
    <source>
        <dbReference type="EMBL" id="VAX22552.1"/>
    </source>
</evidence>
<dbReference type="InterPro" id="IPR022409">
    <property type="entry name" value="PKD/Chitinase_dom"/>
</dbReference>
<dbReference type="InterPro" id="IPR035986">
    <property type="entry name" value="PKD_dom_sf"/>
</dbReference>
<gene>
    <name evidence="2" type="ORF">MNBD_NITROSPINAE03-296</name>
</gene>
<protein>
    <recommendedName>
        <fullName evidence="1">PKD/Chitinase domain-containing protein</fullName>
    </recommendedName>
</protein>
<dbReference type="EMBL" id="UOGB01000243">
    <property type="protein sequence ID" value="VAX22552.1"/>
    <property type="molecule type" value="Genomic_DNA"/>
</dbReference>
<name>A0A3B1C385_9ZZZZ</name>
<evidence type="ECO:0000259" key="1">
    <source>
        <dbReference type="SMART" id="SM00089"/>
    </source>
</evidence>
<feature type="domain" description="PKD/Chitinase" evidence="1">
    <location>
        <begin position="146"/>
        <end position="242"/>
    </location>
</feature>
<dbReference type="PROSITE" id="PS51257">
    <property type="entry name" value="PROKAR_LIPOPROTEIN"/>
    <property type="match status" value="1"/>
</dbReference>
<organism evidence="2">
    <name type="scientific">hydrothermal vent metagenome</name>
    <dbReference type="NCBI Taxonomy" id="652676"/>
    <lineage>
        <taxon>unclassified sequences</taxon>
        <taxon>metagenomes</taxon>
        <taxon>ecological metagenomes</taxon>
    </lineage>
</organism>